<evidence type="ECO:0000256" key="4">
    <source>
        <dbReference type="ARBA" id="ARBA00022722"/>
    </source>
</evidence>
<dbReference type="RefSeq" id="XP_028133046.1">
    <property type="nucleotide sequence ID" value="XM_028277245.1"/>
</dbReference>
<dbReference type="PANTHER" id="PTHR10642">
    <property type="entry name" value="RIBONUCLEASE H1"/>
    <property type="match status" value="1"/>
</dbReference>
<accession>A0A6P7FBR1</accession>
<proteinExistence type="inferred from homology"/>
<keyword evidence="7" id="KW-0378">Hydrolase</keyword>
<name>A0A6P7FBR1_DIAVI</name>
<reference evidence="9" key="1">
    <citation type="submission" date="2025-08" db="UniProtKB">
        <authorList>
            <consortium name="RefSeq"/>
        </authorList>
    </citation>
    <scope>IDENTIFICATION</scope>
    <source>
        <tissue evidence="9">Whole insect</tissue>
    </source>
</reference>
<dbReference type="PANTHER" id="PTHR10642:SF26">
    <property type="entry name" value="RIBONUCLEASE H1"/>
    <property type="match status" value="1"/>
</dbReference>
<comment type="catalytic activity">
    <reaction evidence="1">
        <text>Endonucleolytic cleavage to 5'-phosphomonoester.</text>
        <dbReference type="EC" id="3.1.26.4"/>
    </reaction>
</comment>
<dbReference type="CDD" id="cd09276">
    <property type="entry name" value="Rnase_HI_RT_non_LTR"/>
    <property type="match status" value="1"/>
</dbReference>
<dbReference type="SUPFAM" id="SSF53098">
    <property type="entry name" value="Ribonuclease H-like"/>
    <property type="match status" value="1"/>
</dbReference>
<dbReference type="Pfam" id="PF00075">
    <property type="entry name" value="RNase_H"/>
    <property type="match status" value="1"/>
</dbReference>
<sequence>MTNDSSKFNLPYSRRIHHAMELLNWQEFPPLYQYKEISSSPPWTVKIPTVNCSLLQFQKNSTNPNLILQHFRDLINSHSDYTVYYTDASKTENGVGVAFVNNTEIHKHKIPDTATVLTGELYAIYQAILHANANKMKKILIVTDSMSSLHVIRKIYTQYPIALLIKEELHKLHTEDLRNKFLWVPSHVGVAGNEAADRNAKEAINHNSIPMSLQSLSMDLKSYFIKHLFENWNSKWKSTSSKLQEINNNVGPWQPPEVSRRKQTIISRLRLGHNQFSHEYLLKKEESPICDECGSPLTVKHVLVEKCEKFNSHRIKYHLANNLKDTLDQGWAKAGAASGPLAYFIRPVEKSSKQFFLRA</sequence>
<dbReference type="InterPro" id="IPR036397">
    <property type="entry name" value="RNaseH_sf"/>
</dbReference>
<dbReference type="Gene3D" id="3.30.420.10">
    <property type="entry name" value="Ribonuclease H-like superfamily/Ribonuclease H"/>
    <property type="match status" value="1"/>
</dbReference>
<evidence type="ECO:0000256" key="3">
    <source>
        <dbReference type="ARBA" id="ARBA00012180"/>
    </source>
</evidence>
<protein>
    <recommendedName>
        <fullName evidence="3">ribonuclease H</fullName>
        <ecNumber evidence="3">3.1.26.4</ecNumber>
    </recommendedName>
</protein>
<keyword evidence="5" id="KW-0479">Metal-binding</keyword>
<keyword evidence="6" id="KW-0255">Endonuclease</keyword>
<evidence type="ECO:0000313" key="9">
    <source>
        <dbReference type="RefSeq" id="XP_028133046.1"/>
    </source>
</evidence>
<organism evidence="9">
    <name type="scientific">Diabrotica virgifera virgifera</name>
    <name type="common">western corn rootworm</name>
    <dbReference type="NCBI Taxonomy" id="50390"/>
    <lineage>
        <taxon>Eukaryota</taxon>
        <taxon>Metazoa</taxon>
        <taxon>Ecdysozoa</taxon>
        <taxon>Arthropoda</taxon>
        <taxon>Hexapoda</taxon>
        <taxon>Insecta</taxon>
        <taxon>Pterygota</taxon>
        <taxon>Neoptera</taxon>
        <taxon>Endopterygota</taxon>
        <taxon>Coleoptera</taxon>
        <taxon>Polyphaga</taxon>
        <taxon>Cucujiformia</taxon>
        <taxon>Chrysomeloidea</taxon>
        <taxon>Chrysomelidae</taxon>
        <taxon>Galerucinae</taxon>
        <taxon>Diabroticina</taxon>
        <taxon>Diabroticites</taxon>
        <taxon>Diabrotica</taxon>
    </lineage>
</organism>
<evidence type="ECO:0000256" key="5">
    <source>
        <dbReference type="ARBA" id="ARBA00022723"/>
    </source>
</evidence>
<dbReference type="GO" id="GO:0004523">
    <property type="term" value="F:RNA-DNA hybrid ribonuclease activity"/>
    <property type="evidence" value="ECO:0007669"/>
    <property type="project" value="UniProtKB-EC"/>
</dbReference>
<comment type="similarity">
    <text evidence="2">Belongs to the RNase H family.</text>
</comment>
<evidence type="ECO:0000256" key="6">
    <source>
        <dbReference type="ARBA" id="ARBA00022759"/>
    </source>
</evidence>
<gene>
    <name evidence="9" type="primary">LOC114328401</name>
</gene>
<dbReference type="InterPro" id="IPR050092">
    <property type="entry name" value="RNase_H"/>
</dbReference>
<dbReference type="PROSITE" id="PS50879">
    <property type="entry name" value="RNASE_H_1"/>
    <property type="match status" value="1"/>
</dbReference>
<dbReference type="EC" id="3.1.26.4" evidence="3"/>
<dbReference type="GO" id="GO:0003676">
    <property type="term" value="F:nucleic acid binding"/>
    <property type="evidence" value="ECO:0007669"/>
    <property type="project" value="InterPro"/>
</dbReference>
<feature type="domain" description="RNase H type-1" evidence="8">
    <location>
        <begin position="78"/>
        <end position="205"/>
    </location>
</feature>
<evidence type="ECO:0000256" key="1">
    <source>
        <dbReference type="ARBA" id="ARBA00000077"/>
    </source>
</evidence>
<dbReference type="InterPro" id="IPR002156">
    <property type="entry name" value="RNaseH_domain"/>
</dbReference>
<evidence type="ECO:0000259" key="8">
    <source>
        <dbReference type="PROSITE" id="PS50879"/>
    </source>
</evidence>
<evidence type="ECO:0000256" key="2">
    <source>
        <dbReference type="ARBA" id="ARBA00005300"/>
    </source>
</evidence>
<dbReference type="GO" id="GO:0046872">
    <property type="term" value="F:metal ion binding"/>
    <property type="evidence" value="ECO:0007669"/>
    <property type="project" value="UniProtKB-KW"/>
</dbReference>
<dbReference type="InParanoid" id="A0A6P7FBR1"/>
<keyword evidence="4" id="KW-0540">Nuclease</keyword>
<evidence type="ECO:0000256" key="7">
    <source>
        <dbReference type="ARBA" id="ARBA00022801"/>
    </source>
</evidence>
<dbReference type="AlphaFoldDB" id="A0A6P7FBR1"/>
<dbReference type="InterPro" id="IPR012337">
    <property type="entry name" value="RNaseH-like_sf"/>
</dbReference>
<dbReference type="GO" id="GO:0043137">
    <property type="term" value="P:DNA replication, removal of RNA primer"/>
    <property type="evidence" value="ECO:0007669"/>
    <property type="project" value="TreeGrafter"/>
</dbReference>